<proteinExistence type="predicted"/>
<feature type="region of interest" description="Disordered" evidence="1">
    <location>
        <begin position="1"/>
        <end position="30"/>
    </location>
</feature>
<evidence type="ECO:0000256" key="2">
    <source>
        <dbReference type="SAM" id="Phobius"/>
    </source>
</evidence>
<dbReference type="EMBL" id="LR215973">
    <property type="protein sequence ID" value="VFA99151.1"/>
    <property type="molecule type" value="Genomic_DNA"/>
</dbReference>
<keyword evidence="2" id="KW-0472">Membrane</keyword>
<keyword evidence="2" id="KW-0812">Transmembrane</keyword>
<evidence type="ECO:0000256" key="1">
    <source>
        <dbReference type="SAM" id="MobiDB-lite"/>
    </source>
</evidence>
<dbReference type="RefSeq" id="WP_036538930.1">
    <property type="nucleotide sequence ID" value="NZ_JADLPI010000002.1"/>
</dbReference>
<evidence type="ECO:0000313" key="4">
    <source>
        <dbReference type="Proteomes" id="UP000290439"/>
    </source>
</evidence>
<sequence>MASGDGSDNGEVSGGSPNSEAPDLGLAREHRVDPVVETVWLSGRRAAPRHPGRPRLSTIALTLLFIALLVLYVVLRPN</sequence>
<gene>
    <name evidence="3" type="ORF">NCTC10797_02932</name>
</gene>
<reference evidence="3 4" key="1">
    <citation type="submission" date="2019-02" db="EMBL/GenBank/DDBJ databases">
        <authorList>
            <consortium name="Pathogen Informatics"/>
        </authorList>
    </citation>
    <scope>NUCLEOTIDE SEQUENCE [LARGE SCALE GENOMIC DNA]</scope>
    <source>
        <strain evidence="3 4">3012STDY6756504</strain>
    </source>
</reference>
<name>A0A4U8VZY7_9NOCA</name>
<evidence type="ECO:0000313" key="3">
    <source>
        <dbReference type="EMBL" id="VFA99151.1"/>
    </source>
</evidence>
<keyword evidence="2" id="KW-1133">Transmembrane helix</keyword>
<accession>A0A4U8VZY7</accession>
<feature type="transmembrane region" description="Helical" evidence="2">
    <location>
        <begin position="56"/>
        <end position="75"/>
    </location>
</feature>
<dbReference type="Proteomes" id="UP000290439">
    <property type="component" value="Chromosome"/>
</dbReference>
<dbReference type="AlphaFoldDB" id="A0A4U8VZY7"/>
<protein>
    <submittedName>
        <fullName evidence="3">Uncharacterized protein</fullName>
    </submittedName>
</protein>
<organism evidence="3 4">
    <name type="scientific">Nocardia cyriacigeorgica</name>
    <dbReference type="NCBI Taxonomy" id="135487"/>
    <lineage>
        <taxon>Bacteria</taxon>
        <taxon>Bacillati</taxon>
        <taxon>Actinomycetota</taxon>
        <taxon>Actinomycetes</taxon>
        <taxon>Mycobacteriales</taxon>
        <taxon>Nocardiaceae</taxon>
        <taxon>Nocardia</taxon>
    </lineage>
</organism>